<dbReference type="InterPro" id="IPR011059">
    <property type="entry name" value="Metal-dep_hydrolase_composite"/>
</dbReference>
<dbReference type="PANTHER" id="PTHR22642">
    <property type="entry name" value="IMIDAZOLONEPROPIONASE"/>
    <property type="match status" value="1"/>
</dbReference>
<keyword evidence="3" id="KW-1185">Reference proteome</keyword>
<reference evidence="2 3" key="1">
    <citation type="submission" date="2021-01" db="EMBL/GenBank/DDBJ databases">
        <title>Genome Sequencing of Type Strains.</title>
        <authorList>
            <person name="Lemaire J.F."/>
            <person name="Inderbitzin P."/>
            <person name="Collins S.B."/>
            <person name="Wespe N."/>
            <person name="Knight-Connoni V."/>
        </authorList>
    </citation>
    <scope>NUCLEOTIDE SEQUENCE [LARGE SCALE GENOMIC DNA]</scope>
    <source>
        <strain evidence="2 3">DSM 14730</strain>
    </source>
</reference>
<dbReference type="Gene3D" id="2.30.40.10">
    <property type="entry name" value="Urease, subunit C, domain 1"/>
    <property type="match status" value="1"/>
</dbReference>
<accession>A0ABS2ZGN0</accession>
<dbReference type="PANTHER" id="PTHR22642:SF2">
    <property type="entry name" value="PROTEIN LONG AFTER FAR-RED 3"/>
    <property type="match status" value="1"/>
</dbReference>
<dbReference type="Gene3D" id="3.20.20.140">
    <property type="entry name" value="Metal-dependent hydrolases"/>
    <property type="match status" value="1"/>
</dbReference>
<dbReference type="Gene3D" id="3.10.310.70">
    <property type="match status" value="1"/>
</dbReference>
<comment type="caution">
    <text evidence="2">The sequence shown here is derived from an EMBL/GenBank/DDBJ whole genome shotgun (WGS) entry which is preliminary data.</text>
</comment>
<dbReference type="InterPro" id="IPR013108">
    <property type="entry name" value="Amidohydro_3"/>
</dbReference>
<dbReference type="SUPFAM" id="SSF51338">
    <property type="entry name" value="Composite domain of metallo-dependent hydrolases"/>
    <property type="match status" value="1"/>
</dbReference>
<organism evidence="2 3">
    <name type="scientific">Fictibacillus barbaricus</name>
    <dbReference type="NCBI Taxonomy" id="182136"/>
    <lineage>
        <taxon>Bacteria</taxon>
        <taxon>Bacillati</taxon>
        <taxon>Bacillota</taxon>
        <taxon>Bacilli</taxon>
        <taxon>Bacillales</taxon>
        <taxon>Fictibacillaceae</taxon>
        <taxon>Fictibacillus</taxon>
    </lineage>
</organism>
<evidence type="ECO:0000313" key="2">
    <source>
        <dbReference type="EMBL" id="MBN3547330.1"/>
    </source>
</evidence>
<protein>
    <submittedName>
        <fullName evidence="2">Amidohydrolase</fullName>
    </submittedName>
</protein>
<gene>
    <name evidence="2" type="ORF">JYA64_18625</name>
</gene>
<dbReference type="SUPFAM" id="SSF51556">
    <property type="entry name" value="Metallo-dependent hydrolases"/>
    <property type="match status" value="1"/>
</dbReference>
<dbReference type="CDD" id="cd01300">
    <property type="entry name" value="YtcJ_like"/>
    <property type="match status" value="1"/>
</dbReference>
<feature type="domain" description="Amidohydrolase 3" evidence="1">
    <location>
        <begin position="51"/>
        <end position="525"/>
    </location>
</feature>
<sequence length="535" mass="59907">MGTLFYNSKIYTMIKEKDWCDSVYVENGLIQRTGTREQLSEKYAENITHKVDLEGGVMYPGFVDSHLHLIGHGEKLIRLDLSEMATAEEMDQALRDKARTLEKDEWLIGEGWNENNFIDRKIFHRQELDDISEGRPVLLSRVCRHAFLANSKALELAGITKETQDPAGGIIVRDASGEATGLLHDSAAELVKRVVPEVSQEYLNRALTTSIKHLLSLGLTGGHSEDLSYYGNVERPLKAYKTVVEDEKLKFRAHLLVHHEAFNEFKEVEPKYQIPFVEYGAMKIFADGAFGGRTAWLTQPYNDAPETSGVSIHEDEAFLKLVQTARNEGMNIAVHTIGDMALQQTINVIKKCPPKAGRDRLIHVGLVNETQIEEMKKLAVILDIQPGFVASDFPWLIERLGTERISNAFPFRTLMDEGLICAGGSDAPIEPVDPLLGIYAAASRRKPGEDHEGYVPEQKLTVFEAVGLYTKGSAAAIGQEHNRGFIKEGFIADFTVLDRDLFQVPIDKVLEAEVRFTIVNGEVAYEKSTRSQYVE</sequence>
<name>A0ABS2ZGN0_9BACL</name>
<dbReference type="InterPro" id="IPR032466">
    <property type="entry name" value="Metal_Hydrolase"/>
</dbReference>
<evidence type="ECO:0000259" key="1">
    <source>
        <dbReference type="Pfam" id="PF07969"/>
    </source>
</evidence>
<dbReference type="EMBL" id="JAFHKS010000044">
    <property type="protein sequence ID" value="MBN3547330.1"/>
    <property type="molecule type" value="Genomic_DNA"/>
</dbReference>
<dbReference type="Proteomes" id="UP001319060">
    <property type="component" value="Unassembled WGS sequence"/>
</dbReference>
<dbReference type="RefSeq" id="WP_188401583.1">
    <property type="nucleotide sequence ID" value="NZ_BMCE01000001.1"/>
</dbReference>
<evidence type="ECO:0000313" key="3">
    <source>
        <dbReference type="Proteomes" id="UP001319060"/>
    </source>
</evidence>
<dbReference type="Pfam" id="PF07969">
    <property type="entry name" value="Amidohydro_3"/>
    <property type="match status" value="1"/>
</dbReference>
<dbReference type="InterPro" id="IPR033932">
    <property type="entry name" value="YtcJ-like"/>
</dbReference>
<proteinExistence type="predicted"/>